<reference evidence="2" key="2">
    <citation type="journal article" date="2021" name="PeerJ">
        <title>Extensive microbial diversity within the chicken gut microbiome revealed by metagenomics and culture.</title>
        <authorList>
            <person name="Gilroy R."/>
            <person name="Ravi A."/>
            <person name="Getino M."/>
            <person name="Pursley I."/>
            <person name="Horton D.L."/>
            <person name="Alikhan N.F."/>
            <person name="Baker D."/>
            <person name="Gharbi K."/>
            <person name="Hall N."/>
            <person name="Watson M."/>
            <person name="Adriaenssens E.M."/>
            <person name="Foster-Nyarko E."/>
            <person name="Jarju S."/>
            <person name="Secka A."/>
            <person name="Antonio M."/>
            <person name="Oren A."/>
            <person name="Chaudhuri R.R."/>
            <person name="La Ragione R."/>
            <person name="Hildebrand F."/>
            <person name="Pallen M.J."/>
        </authorList>
    </citation>
    <scope>NUCLEOTIDE SEQUENCE</scope>
    <source>
        <strain evidence="2">ChiSxjej2B14-8506</strain>
    </source>
</reference>
<proteinExistence type="predicted"/>
<dbReference type="SUPFAM" id="SSF75138">
    <property type="entry name" value="HprK N-terminal domain-like"/>
    <property type="match status" value="1"/>
</dbReference>
<dbReference type="EMBL" id="DVNK01000024">
    <property type="protein sequence ID" value="HIU46193.1"/>
    <property type="molecule type" value="Genomic_DNA"/>
</dbReference>
<protein>
    <recommendedName>
        <fullName evidence="1">DRTGG domain-containing protein</fullName>
    </recommendedName>
</protein>
<dbReference type="InterPro" id="IPR010766">
    <property type="entry name" value="DRTGG"/>
</dbReference>
<comment type="caution">
    <text evidence="2">The sequence shown here is derived from an EMBL/GenBank/DDBJ whole genome shotgun (WGS) entry which is preliminary data.</text>
</comment>
<dbReference type="InterPro" id="IPR028979">
    <property type="entry name" value="Ser_kin/Pase_Hpr-like_N_sf"/>
</dbReference>
<organism evidence="2 3">
    <name type="scientific">Candidatus Fimadaptatus faecigallinarum</name>
    <dbReference type="NCBI Taxonomy" id="2840814"/>
    <lineage>
        <taxon>Bacteria</taxon>
        <taxon>Bacillati</taxon>
        <taxon>Bacillota</taxon>
        <taxon>Clostridia</taxon>
        <taxon>Eubacteriales</taxon>
        <taxon>Candidatus Fimadaptatus</taxon>
    </lineage>
</organism>
<evidence type="ECO:0000313" key="2">
    <source>
        <dbReference type="EMBL" id="HIU46193.1"/>
    </source>
</evidence>
<name>A0A9D1S4J7_9FIRM</name>
<dbReference type="Proteomes" id="UP000824123">
    <property type="component" value="Unassembled WGS sequence"/>
</dbReference>
<evidence type="ECO:0000259" key="1">
    <source>
        <dbReference type="Pfam" id="PF07085"/>
    </source>
</evidence>
<evidence type="ECO:0000313" key="3">
    <source>
        <dbReference type="Proteomes" id="UP000824123"/>
    </source>
</evidence>
<feature type="domain" description="DRTGG" evidence="1">
    <location>
        <begin position="5"/>
        <end position="99"/>
    </location>
</feature>
<dbReference type="AlphaFoldDB" id="A0A9D1S4J7"/>
<accession>A0A9D1S4J7</accession>
<reference evidence="2" key="1">
    <citation type="submission" date="2020-10" db="EMBL/GenBank/DDBJ databases">
        <authorList>
            <person name="Gilroy R."/>
        </authorList>
    </citation>
    <scope>NUCLEOTIDE SEQUENCE</scope>
    <source>
        <strain evidence="2">ChiSxjej2B14-8506</strain>
    </source>
</reference>
<gene>
    <name evidence="2" type="ORF">IAC59_02920</name>
</gene>
<dbReference type="Pfam" id="PF07085">
    <property type="entry name" value="DRTGG"/>
    <property type="match status" value="1"/>
</dbReference>
<sequence length="117" mass="12766">MKISDIARLLDTDVMCGEEYMDVEIRTACGSDLMSDVLAFVKDHAVLLTGLTNPHVVRTAEMLDVACIVFVRGKRPSSDIIDMAIDRGMCIMSTRHTLYVACGILYQNGLPGGTAKL</sequence>
<dbReference type="Gene3D" id="3.40.1390.20">
    <property type="entry name" value="HprK N-terminal domain-like"/>
    <property type="match status" value="1"/>
</dbReference>